<dbReference type="Gene3D" id="1.10.1200.10">
    <property type="entry name" value="ACP-like"/>
    <property type="match status" value="1"/>
</dbReference>
<evidence type="ECO:0000256" key="2">
    <source>
        <dbReference type="ARBA" id="ARBA00022450"/>
    </source>
</evidence>
<dbReference type="InterPro" id="IPR010071">
    <property type="entry name" value="AA_adenyl_dom"/>
</dbReference>
<dbReference type="InterPro" id="IPR020806">
    <property type="entry name" value="PKS_PP-bd"/>
</dbReference>
<protein>
    <submittedName>
        <fullName evidence="5">Amino acid adenylation domain-containing protein</fullName>
    </submittedName>
</protein>
<dbReference type="SMART" id="SM00823">
    <property type="entry name" value="PKS_PP"/>
    <property type="match status" value="1"/>
</dbReference>
<dbReference type="Gene3D" id="3.30.559.30">
    <property type="entry name" value="Nonribosomal peptide synthetase, condensation domain"/>
    <property type="match status" value="2"/>
</dbReference>
<dbReference type="EMBL" id="OY726397">
    <property type="protein sequence ID" value="CAJ1500790.1"/>
    <property type="molecule type" value="Genomic_DNA"/>
</dbReference>
<name>A0ABM9LL08_9MYCO</name>
<dbReference type="RefSeq" id="WP_308481965.1">
    <property type="nucleotide sequence ID" value="NZ_OY726397.1"/>
</dbReference>
<comment type="cofactor">
    <cofactor evidence="1">
        <name>pantetheine 4'-phosphate</name>
        <dbReference type="ChEBI" id="CHEBI:47942"/>
    </cofactor>
</comment>
<dbReference type="CDD" id="cd05930">
    <property type="entry name" value="A_NRPS"/>
    <property type="match status" value="1"/>
</dbReference>
<organism evidence="5 6">
    <name type="scientific">[Mycobacterium] burgundiense</name>
    <dbReference type="NCBI Taxonomy" id="3064286"/>
    <lineage>
        <taxon>Bacteria</taxon>
        <taxon>Bacillati</taxon>
        <taxon>Actinomycetota</taxon>
        <taxon>Actinomycetes</taxon>
        <taxon>Mycobacteriales</taxon>
        <taxon>Mycobacteriaceae</taxon>
        <taxon>Mycolicibacterium</taxon>
    </lineage>
</organism>
<dbReference type="SUPFAM" id="SSF56801">
    <property type="entry name" value="Acetyl-CoA synthetase-like"/>
    <property type="match status" value="1"/>
</dbReference>
<dbReference type="PANTHER" id="PTHR45527:SF1">
    <property type="entry name" value="FATTY ACID SYNTHASE"/>
    <property type="match status" value="1"/>
</dbReference>
<dbReference type="SUPFAM" id="SSF52777">
    <property type="entry name" value="CoA-dependent acyltransferases"/>
    <property type="match status" value="4"/>
</dbReference>
<dbReference type="InterPro" id="IPR036736">
    <property type="entry name" value="ACP-like_sf"/>
</dbReference>
<dbReference type="Pfam" id="PF00668">
    <property type="entry name" value="Condensation"/>
    <property type="match status" value="2"/>
</dbReference>
<dbReference type="Gene3D" id="3.40.50.12780">
    <property type="entry name" value="N-terminal domain of ligase-like"/>
    <property type="match status" value="1"/>
</dbReference>
<dbReference type="Gene3D" id="3.30.300.30">
    <property type="match status" value="1"/>
</dbReference>
<dbReference type="InterPro" id="IPR000873">
    <property type="entry name" value="AMP-dep_synth/lig_dom"/>
</dbReference>
<gene>
    <name evidence="5" type="ORF">MU0053_001760</name>
</gene>
<dbReference type="InterPro" id="IPR023213">
    <property type="entry name" value="CAT-like_dom_sf"/>
</dbReference>
<dbReference type="InterPro" id="IPR045851">
    <property type="entry name" value="AMP-bd_C_sf"/>
</dbReference>
<evidence type="ECO:0000256" key="3">
    <source>
        <dbReference type="ARBA" id="ARBA00022553"/>
    </source>
</evidence>
<dbReference type="Proteomes" id="UP001190465">
    <property type="component" value="Chromosome"/>
</dbReference>
<evidence type="ECO:0000259" key="4">
    <source>
        <dbReference type="PROSITE" id="PS50075"/>
    </source>
</evidence>
<reference evidence="5 6" key="1">
    <citation type="submission" date="2023-08" db="EMBL/GenBank/DDBJ databases">
        <authorList>
            <person name="Folkvardsen B D."/>
            <person name="Norman A."/>
        </authorList>
    </citation>
    <scope>NUCLEOTIDE SEQUENCE [LARGE SCALE GENOMIC DNA]</scope>
    <source>
        <strain evidence="5 6">Mu0053</strain>
    </source>
</reference>
<dbReference type="PANTHER" id="PTHR45527">
    <property type="entry name" value="NONRIBOSOMAL PEPTIDE SYNTHETASE"/>
    <property type="match status" value="1"/>
</dbReference>
<dbReference type="SUPFAM" id="SSF47336">
    <property type="entry name" value="ACP-like"/>
    <property type="match status" value="1"/>
</dbReference>
<dbReference type="PROSITE" id="PS50075">
    <property type="entry name" value="CARRIER"/>
    <property type="match status" value="1"/>
</dbReference>
<evidence type="ECO:0000313" key="5">
    <source>
        <dbReference type="EMBL" id="CAJ1500790.1"/>
    </source>
</evidence>
<dbReference type="Gene3D" id="3.30.559.10">
    <property type="entry name" value="Chloramphenicol acetyltransferase-like domain"/>
    <property type="match status" value="2"/>
</dbReference>
<dbReference type="InterPro" id="IPR001242">
    <property type="entry name" value="Condensation_dom"/>
</dbReference>
<feature type="domain" description="Carrier" evidence="4">
    <location>
        <begin position="962"/>
        <end position="1036"/>
    </location>
</feature>
<accession>A0ABM9LL08</accession>
<dbReference type="Pfam" id="PF00501">
    <property type="entry name" value="AMP-binding"/>
    <property type="match status" value="1"/>
</dbReference>
<dbReference type="InterPro" id="IPR042099">
    <property type="entry name" value="ANL_N_sf"/>
</dbReference>
<evidence type="ECO:0000256" key="1">
    <source>
        <dbReference type="ARBA" id="ARBA00001957"/>
    </source>
</evidence>
<dbReference type="InterPro" id="IPR009081">
    <property type="entry name" value="PP-bd_ACP"/>
</dbReference>
<evidence type="ECO:0000313" key="6">
    <source>
        <dbReference type="Proteomes" id="UP001190465"/>
    </source>
</evidence>
<dbReference type="Pfam" id="PF13193">
    <property type="entry name" value="AMP-binding_C"/>
    <property type="match status" value="1"/>
</dbReference>
<keyword evidence="2" id="KW-0596">Phosphopantetheine</keyword>
<proteinExistence type="predicted"/>
<sequence>MTSTDQTSQAPAIEDVIALSPLQQGLYSMTTLAGTDPDGRPDPYVIAMAADVTGTLDAALLRECAALMLVRHPNLRASFFRGNLSRTVQVVPRQIEVPWTQLSAGTAAAAATLEAAERARPFDLERGPAIRFLLIEMPQQRWRLAVMAHHIIIDGWSLPLFVGELITLYRSGGDAAALPTTPRPYRDYIGWLANRDQQAGRAVWERHLAGLAGPTLLTPALTDIEPAPGLPSRSEVRLDQAATTALAEAARGRRMTLNTVVQMAWATLLSVFTDRSDVVFGMTVSGRPDELSGVESMVGLFINTVPLRVRLDPQRSVGEQCAALQRTAAELREHSYLAHAELRALAGIGEMFDTLLVYENFPPGGLIGGGEFSANGATFTPAALESLSHFPVTIAAHLTDGELTVLVETLEGALGPIDPAGLGRRLITITEALIAGWDRPLREVSALFADEAERISTAAQATPAAPRAGAGAGVHARFAEVARDCPDAVALSHADGEMTYAELDRAADRLAAALLARGVAAESPVAINLSRGPQYVVAMLAVLKAGAMIVPLDPGMPAERIADILAQSNAQAVIDADWPAITDDPPADYRPARTTAEHAAYAVFTSGTTGKPKGVIGTHGALLAYAGDHVEQVLRPAAERLGRPVRIAHAWSFTFDAAWQPLAGLLDGHRVHIVGDDVQRDAEGLVAVIERHGIDMIDTTPSMFAQLYHVGLLTRVPLAVLALGGEAIGVGTWRNIRTACERTGMAAYNCYGPTETTVEAVVAPIAEHPQPTIGRPTTDTGAQVLDSWLRPVPDGVAGELYLSGAQVCRGYLGRPAETAGRFVADPANPGARMYRTGDVVRRNTNGTLQYLGRSDDQVKIRGYRVEPGEITAVLLTHPAVQAAHVAVRSHRSGPRLIAYLATPGTELSVAEVRAMLATRLPRYLVPHRIVVLDELPLTAHGKVDERALVAADGDADDGPVARPETATELALAAVVTELLETPTVDVAADLLSLGLDSIVALSVVQAARRRGIALRARLMLECGSIRELAAAIDAEAAHAAAAGPAADDGGDGPIPVLPNVHWLYQYGSPRRLAQTEAVRLPAGTTGDQLRALLRAIVAGHEVLRCRLDPDTMALLPATDIEVFTEVHADGELADVVLEQTRRSVESLDPQQGRLLSAVWVREADGPGVLVLTAHVLALDPASWRILLGELDAGWHALAGGHQPAPVREHTGYRRWSQLLGERARDLDTCGFWLDQLQGPDPDLGTRRVRPDTDRAEHLQVSISITAVDVTARLLAAPVPMTDLLAAAASRMVTAWRQRRGQPTPIPLLALETHGRADTVVDPDGSTDTGETIGLFSAIYPLRVRPEAGLPEIPGDGLDYGLLRYLRPETAARLREHAEPQVMLNYLGRTEAARGGVAELDRTLLAGASLLPEPDLAVLHELTVTAAVMLDPAGGDAPMLATQWRALPDIFSTDDIAVLQSLWEDALREVTS</sequence>
<keyword evidence="6" id="KW-1185">Reference proteome</keyword>
<dbReference type="Pfam" id="PF00550">
    <property type="entry name" value="PP-binding"/>
    <property type="match status" value="1"/>
</dbReference>
<dbReference type="NCBIfam" id="TIGR01733">
    <property type="entry name" value="AA-adenyl-dom"/>
    <property type="match status" value="1"/>
</dbReference>
<dbReference type="InterPro" id="IPR025110">
    <property type="entry name" value="AMP-bd_C"/>
</dbReference>
<keyword evidence="3" id="KW-0597">Phosphoprotein</keyword>